<organism evidence="1">
    <name type="scientific">Acididesulfobacillus acetoxydans</name>
    <dbReference type="NCBI Taxonomy" id="1561005"/>
    <lineage>
        <taxon>Bacteria</taxon>
        <taxon>Bacillati</taxon>
        <taxon>Bacillota</taxon>
        <taxon>Clostridia</taxon>
        <taxon>Eubacteriales</taxon>
        <taxon>Peptococcaceae</taxon>
        <taxon>Acididesulfobacillus</taxon>
    </lineage>
</organism>
<protein>
    <submittedName>
        <fullName evidence="1">Uncharacterized protein</fullName>
    </submittedName>
</protein>
<dbReference type="RefSeq" id="WP_240984784.1">
    <property type="nucleotide sequence ID" value="NZ_CDGJ01000082.1"/>
</dbReference>
<dbReference type="KEGG" id="aacx:DEACI_1879"/>
<gene>
    <name evidence="1" type="ORF">DEACI_1879</name>
    <name evidence="2" type="ORF">DEACI_2972</name>
</gene>
<dbReference type="EMBL" id="CDGJ01000082">
    <property type="protein sequence ID" value="CEJ08495.1"/>
    <property type="molecule type" value="Genomic_DNA"/>
</dbReference>
<evidence type="ECO:0000313" key="3">
    <source>
        <dbReference type="Proteomes" id="UP001071230"/>
    </source>
</evidence>
<reference evidence="1" key="2">
    <citation type="submission" date="2020-01" db="EMBL/GenBank/DDBJ databases">
        <authorList>
            <person name="Hornung B."/>
        </authorList>
    </citation>
    <scope>NUCLEOTIDE SEQUENCE</scope>
    <source>
        <strain evidence="1">PacBioINE</strain>
    </source>
</reference>
<name>A0A8S0XBG9_9FIRM</name>
<accession>A0A8S0XBG9</accession>
<proteinExistence type="predicted"/>
<dbReference type="Proteomes" id="UP000836597">
    <property type="component" value="Chromosome"/>
</dbReference>
<reference evidence="2" key="1">
    <citation type="submission" date="2014-11" db="EMBL/GenBank/DDBJ databases">
        <authorList>
            <person name="Hornung B.V."/>
        </authorList>
    </citation>
    <scope>NUCLEOTIDE SEQUENCE</scope>
    <source>
        <strain evidence="2">INE</strain>
    </source>
</reference>
<dbReference type="Proteomes" id="UP001071230">
    <property type="component" value="Unassembled WGS sequence"/>
</dbReference>
<keyword evidence="3" id="KW-1185">Reference proteome</keyword>
<sequence>MSGAADQQGPEGMFGCVTERRGCDSGTTLMPSGYGVAKGAWESDSQSVRVLGEEEV</sequence>
<evidence type="ECO:0000313" key="1">
    <source>
        <dbReference type="EMBL" id="CAA7601226.1"/>
    </source>
</evidence>
<dbReference type="AlphaFoldDB" id="A0A8S0XBG9"/>
<evidence type="ECO:0000313" key="2">
    <source>
        <dbReference type="EMBL" id="CEJ08495.1"/>
    </source>
</evidence>
<dbReference type="EMBL" id="LR746496">
    <property type="protein sequence ID" value="CAA7601226.1"/>
    <property type="molecule type" value="Genomic_DNA"/>
</dbReference>